<dbReference type="EMBL" id="MU273485">
    <property type="protein sequence ID" value="KAI0035383.1"/>
    <property type="molecule type" value="Genomic_DNA"/>
</dbReference>
<reference evidence="1" key="2">
    <citation type="journal article" date="2022" name="New Phytol.">
        <title>Evolutionary transition to the ectomycorrhizal habit in the genomes of a hyperdiverse lineage of mushroom-forming fungi.</title>
        <authorList>
            <person name="Looney B."/>
            <person name="Miyauchi S."/>
            <person name="Morin E."/>
            <person name="Drula E."/>
            <person name="Courty P.E."/>
            <person name="Kohler A."/>
            <person name="Kuo A."/>
            <person name="LaButti K."/>
            <person name="Pangilinan J."/>
            <person name="Lipzen A."/>
            <person name="Riley R."/>
            <person name="Andreopoulos W."/>
            <person name="He G."/>
            <person name="Johnson J."/>
            <person name="Nolan M."/>
            <person name="Tritt A."/>
            <person name="Barry K.W."/>
            <person name="Grigoriev I.V."/>
            <person name="Nagy L.G."/>
            <person name="Hibbett D."/>
            <person name="Henrissat B."/>
            <person name="Matheny P.B."/>
            <person name="Labbe J."/>
            <person name="Martin F.M."/>
        </authorList>
    </citation>
    <scope>NUCLEOTIDE SEQUENCE</scope>
    <source>
        <strain evidence="1">EC-137</strain>
    </source>
</reference>
<protein>
    <submittedName>
        <fullName evidence="1">Uncharacterized protein</fullName>
    </submittedName>
</protein>
<organism evidence="1 2">
    <name type="scientific">Vararia minispora EC-137</name>
    <dbReference type="NCBI Taxonomy" id="1314806"/>
    <lineage>
        <taxon>Eukaryota</taxon>
        <taxon>Fungi</taxon>
        <taxon>Dikarya</taxon>
        <taxon>Basidiomycota</taxon>
        <taxon>Agaricomycotina</taxon>
        <taxon>Agaricomycetes</taxon>
        <taxon>Russulales</taxon>
        <taxon>Lachnocladiaceae</taxon>
        <taxon>Vararia</taxon>
    </lineage>
</organism>
<name>A0ACB8QU80_9AGAM</name>
<evidence type="ECO:0000313" key="1">
    <source>
        <dbReference type="EMBL" id="KAI0035383.1"/>
    </source>
</evidence>
<accession>A0ACB8QU80</accession>
<keyword evidence="2" id="KW-1185">Reference proteome</keyword>
<dbReference type="Proteomes" id="UP000814128">
    <property type="component" value="Unassembled WGS sequence"/>
</dbReference>
<reference evidence="1" key="1">
    <citation type="submission" date="2021-02" db="EMBL/GenBank/DDBJ databases">
        <authorList>
            <consortium name="DOE Joint Genome Institute"/>
            <person name="Ahrendt S."/>
            <person name="Looney B.P."/>
            <person name="Miyauchi S."/>
            <person name="Morin E."/>
            <person name="Drula E."/>
            <person name="Courty P.E."/>
            <person name="Chicoki N."/>
            <person name="Fauchery L."/>
            <person name="Kohler A."/>
            <person name="Kuo A."/>
            <person name="Labutti K."/>
            <person name="Pangilinan J."/>
            <person name="Lipzen A."/>
            <person name="Riley R."/>
            <person name="Andreopoulos W."/>
            <person name="He G."/>
            <person name="Johnson J."/>
            <person name="Barry K.W."/>
            <person name="Grigoriev I.V."/>
            <person name="Nagy L."/>
            <person name="Hibbett D."/>
            <person name="Henrissat B."/>
            <person name="Matheny P.B."/>
            <person name="Labbe J."/>
            <person name="Martin F."/>
        </authorList>
    </citation>
    <scope>NUCLEOTIDE SEQUENCE</scope>
    <source>
        <strain evidence="1">EC-137</strain>
    </source>
</reference>
<comment type="caution">
    <text evidence="1">The sequence shown here is derived from an EMBL/GenBank/DDBJ whole genome shotgun (WGS) entry which is preliminary data.</text>
</comment>
<sequence>MAAVISTQTLPQSAHFLGSRPSHNAHTFGQRKQQRHVPQQHNGFGAFAPHHHSSMRSPASASASWRVHSAPEPAVPASPSPSPSSSPRRASPAPSRPAESVSHRPAPIYSPSSSTTQTRPAFVYSPEELLRLAQSPQVGISAEKSAVLKDIVEHFVWRRGPSGSPSRSRSPRSSARTHSRRSSSPSGRSSGSSAHVHSDSD</sequence>
<evidence type="ECO:0000313" key="2">
    <source>
        <dbReference type="Proteomes" id="UP000814128"/>
    </source>
</evidence>
<proteinExistence type="predicted"/>
<gene>
    <name evidence="1" type="ORF">K488DRAFT_83091</name>
</gene>